<evidence type="ECO:0000313" key="2">
    <source>
        <dbReference type="EMBL" id="QCL93074.1"/>
    </source>
</evidence>
<evidence type="ECO:0000256" key="1">
    <source>
        <dbReference type="SAM" id="MobiDB-lite"/>
    </source>
</evidence>
<evidence type="ECO:0000313" key="3">
    <source>
        <dbReference type="Proteomes" id="UP000298649"/>
    </source>
</evidence>
<protein>
    <submittedName>
        <fullName evidence="2">Uncharacterized protein</fullName>
    </submittedName>
</protein>
<dbReference type="AlphaFoldDB" id="A0A4D7YNN5"/>
<feature type="region of interest" description="Disordered" evidence="1">
    <location>
        <begin position="1"/>
        <end position="31"/>
    </location>
</feature>
<reference evidence="2 3" key="1">
    <citation type="submission" date="2019-04" db="EMBL/GenBank/DDBJ databases">
        <title>Complete genome sequence of Agrobacterium tumefaciens CFBP7129.</title>
        <authorList>
            <person name="Haryono M."/>
            <person name="Lin Y.-C."/>
            <person name="Lai E.-M."/>
            <person name="Kuo C.-H."/>
        </authorList>
    </citation>
    <scope>NUCLEOTIDE SEQUENCE [LARGE SCALE GENOMIC DNA]</scope>
    <source>
        <strain evidence="2 3">CFBP7129</strain>
    </source>
</reference>
<dbReference type="EMBL" id="CP039922">
    <property type="protein sequence ID" value="QCL93074.1"/>
    <property type="molecule type" value="Genomic_DNA"/>
</dbReference>
<organism evidence="2 3">
    <name type="scientific">Agrobacterium tumefaciens</name>
    <dbReference type="NCBI Taxonomy" id="358"/>
    <lineage>
        <taxon>Bacteria</taxon>
        <taxon>Pseudomonadati</taxon>
        <taxon>Pseudomonadota</taxon>
        <taxon>Alphaproteobacteria</taxon>
        <taxon>Hyphomicrobiales</taxon>
        <taxon>Rhizobiaceae</taxon>
        <taxon>Rhizobium/Agrobacterium group</taxon>
        <taxon>Agrobacterium</taxon>
        <taxon>Agrobacterium tumefaciens complex</taxon>
    </lineage>
</organism>
<proteinExistence type="predicted"/>
<gene>
    <name evidence="2" type="ORF">CFBP7129_01845</name>
</gene>
<dbReference type="Proteomes" id="UP000298649">
    <property type="component" value="Chromosome circular"/>
</dbReference>
<name>A0A4D7YNN5_AGRTU</name>
<sequence length="66" mass="7877">MRADFRIGWRQHRPNGESGVSPLMRGSWHNKWNRNERPTHVLRNRFFQTSRSGQPACRSCPRRRCG</sequence>
<accession>A0A4D7YNN5</accession>